<comment type="subcellular location">
    <subcellularLocation>
        <location evidence="1">Membrane</location>
        <topology evidence="1">Multi-pass membrane protein</topology>
    </subcellularLocation>
</comment>
<dbReference type="RefSeq" id="WP_092911908.1">
    <property type="nucleotide sequence ID" value="NZ_FOXB01000011.1"/>
</dbReference>
<organism evidence="7 8">
    <name type="scientific">Hydrogenimonas thermophila</name>
    <dbReference type="NCBI Taxonomy" id="223786"/>
    <lineage>
        <taxon>Bacteria</taxon>
        <taxon>Pseudomonadati</taxon>
        <taxon>Campylobacterota</taxon>
        <taxon>Epsilonproteobacteria</taxon>
        <taxon>Campylobacterales</taxon>
        <taxon>Hydrogenimonadaceae</taxon>
        <taxon>Hydrogenimonas</taxon>
    </lineage>
</organism>
<feature type="transmembrane region" description="Helical" evidence="6">
    <location>
        <begin position="46"/>
        <end position="67"/>
    </location>
</feature>
<dbReference type="GO" id="GO:0015648">
    <property type="term" value="F:lipid-linked peptidoglycan transporter activity"/>
    <property type="evidence" value="ECO:0007669"/>
    <property type="project" value="TreeGrafter"/>
</dbReference>
<dbReference type="GO" id="GO:0005886">
    <property type="term" value="C:plasma membrane"/>
    <property type="evidence" value="ECO:0007669"/>
    <property type="project" value="TreeGrafter"/>
</dbReference>
<evidence type="ECO:0000256" key="2">
    <source>
        <dbReference type="ARBA" id="ARBA00022692"/>
    </source>
</evidence>
<proteinExistence type="predicted"/>
<dbReference type="InterPro" id="IPR001182">
    <property type="entry name" value="FtsW/RodA"/>
</dbReference>
<dbReference type="PANTHER" id="PTHR30474">
    <property type="entry name" value="CELL CYCLE PROTEIN"/>
    <property type="match status" value="1"/>
</dbReference>
<dbReference type="AlphaFoldDB" id="A0A1I5NPT3"/>
<feature type="transmembrane region" description="Helical" evidence="6">
    <location>
        <begin position="12"/>
        <end position="34"/>
    </location>
</feature>
<evidence type="ECO:0000256" key="6">
    <source>
        <dbReference type="SAM" id="Phobius"/>
    </source>
</evidence>
<dbReference type="STRING" id="223786.SAMN05216234_11158"/>
<feature type="transmembrane region" description="Helical" evidence="6">
    <location>
        <begin position="138"/>
        <end position="156"/>
    </location>
</feature>
<accession>A0A1I5NPT3</accession>
<keyword evidence="5 6" id="KW-0472">Membrane</keyword>
<evidence type="ECO:0000256" key="4">
    <source>
        <dbReference type="ARBA" id="ARBA00022989"/>
    </source>
</evidence>
<name>A0A1I5NPT3_9BACT</name>
<dbReference type="Proteomes" id="UP000199227">
    <property type="component" value="Unassembled WGS sequence"/>
</dbReference>
<feature type="transmembrane region" description="Helical" evidence="6">
    <location>
        <begin position="301"/>
        <end position="322"/>
    </location>
</feature>
<dbReference type="GO" id="GO:0051301">
    <property type="term" value="P:cell division"/>
    <property type="evidence" value="ECO:0007669"/>
    <property type="project" value="InterPro"/>
</dbReference>
<evidence type="ECO:0000313" key="8">
    <source>
        <dbReference type="Proteomes" id="UP000199227"/>
    </source>
</evidence>
<feature type="transmembrane region" description="Helical" evidence="6">
    <location>
        <begin position="270"/>
        <end position="289"/>
    </location>
</feature>
<evidence type="ECO:0000256" key="5">
    <source>
        <dbReference type="ARBA" id="ARBA00023136"/>
    </source>
</evidence>
<feature type="transmembrane region" description="Helical" evidence="6">
    <location>
        <begin position="161"/>
        <end position="178"/>
    </location>
</feature>
<gene>
    <name evidence="7" type="ORF">SAMN05216234_11158</name>
</gene>
<dbReference type="GO" id="GO:0032153">
    <property type="term" value="C:cell division site"/>
    <property type="evidence" value="ECO:0007669"/>
    <property type="project" value="TreeGrafter"/>
</dbReference>
<dbReference type="Pfam" id="PF01098">
    <property type="entry name" value="FTSW_RODA_SPOVE"/>
    <property type="match status" value="1"/>
</dbReference>
<dbReference type="PANTHER" id="PTHR30474:SF1">
    <property type="entry name" value="PEPTIDOGLYCAN GLYCOSYLTRANSFERASE MRDB"/>
    <property type="match status" value="1"/>
</dbReference>
<evidence type="ECO:0000313" key="7">
    <source>
        <dbReference type="EMBL" id="SFP23670.1"/>
    </source>
</evidence>
<protein>
    <submittedName>
        <fullName evidence="7">Rod shape determining protein RodA</fullName>
    </submittedName>
</protein>
<dbReference type="EMBL" id="FOXB01000011">
    <property type="protein sequence ID" value="SFP23670.1"/>
    <property type="molecule type" value="Genomic_DNA"/>
</dbReference>
<reference evidence="7 8" key="1">
    <citation type="submission" date="2016-10" db="EMBL/GenBank/DDBJ databases">
        <authorList>
            <person name="de Groot N.N."/>
        </authorList>
    </citation>
    <scope>NUCLEOTIDE SEQUENCE [LARGE SCALE GENOMIC DNA]</scope>
    <source>
        <strain evidence="7 8">EP1-55-1</strain>
    </source>
</reference>
<feature type="transmembrane region" description="Helical" evidence="6">
    <location>
        <begin position="342"/>
        <end position="364"/>
    </location>
</feature>
<feature type="transmembrane region" description="Helical" evidence="6">
    <location>
        <begin position="184"/>
        <end position="203"/>
    </location>
</feature>
<keyword evidence="3" id="KW-0133">Cell shape</keyword>
<sequence length="373" mass="42603">MKFSPIFDRRILTHFDFFLLLLILPIITVSLVLVNEISFALFRKELFYIGLGFLVFFIFFLIPWRSIRWLIPYFYWGNIFLLISVDLFGVTKLGAQRWLEIPFIGLTIQPSELFKPAFILMLAYLIQENPPPKDGYRLKDFLKLSFIILLPFFLIAKEPDLGTAMVLLIIGYGILFVVGVHWKIWAGIIITLAVAAPFLYSNLHDYQKKRIHDFLAEKPSYHVQQSIIAIGSGGLTGKPKDEATQTQLKFLPIASSDFIFAYFVERFGFVGAALLILLYAMLILHIFSLGLQPYTDYYIKVFAYGIAFLIFVYTSVNILMTIGLAPVVGVPLPLLSHGGSSFINFMVLFGILENLLAFRFNFLYNSSSKVSYL</sequence>
<dbReference type="GO" id="GO:0008360">
    <property type="term" value="P:regulation of cell shape"/>
    <property type="evidence" value="ECO:0007669"/>
    <property type="project" value="UniProtKB-KW"/>
</dbReference>
<keyword evidence="8" id="KW-1185">Reference proteome</keyword>
<keyword evidence="4 6" id="KW-1133">Transmembrane helix</keyword>
<evidence type="ECO:0000256" key="1">
    <source>
        <dbReference type="ARBA" id="ARBA00004141"/>
    </source>
</evidence>
<feature type="transmembrane region" description="Helical" evidence="6">
    <location>
        <begin position="73"/>
        <end position="91"/>
    </location>
</feature>
<keyword evidence="2 6" id="KW-0812">Transmembrane</keyword>
<evidence type="ECO:0000256" key="3">
    <source>
        <dbReference type="ARBA" id="ARBA00022960"/>
    </source>
</evidence>
<dbReference type="OrthoDB" id="9768187at2"/>